<dbReference type="Gene3D" id="1.25.10.10">
    <property type="entry name" value="Leucine-rich Repeat Variant"/>
    <property type="match status" value="1"/>
</dbReference>
<evidence type="ECO:0008006" key="3">
    <source>
        <dbReference type="Google" id="ProtNLM"/>
    </source>
</evidence>
<organism evidence="1 2">
    <name type="scientific">Candidatus Sulfobium mesophilum</name>
    <dbReference type="NCBI Taxonomy" id="2016548"/>
    <lineage>
        <taxon>Bacteria</taxon>
        <taxon>Pseudomonadati</taxon>
        <taxon>Nitrospirota</taxon>
        <taxon>Nitrospiria</taxon>
        <taxon>Nitrospirales</taxon>
        <taxon>Nitrospiraceae</taxon>
        <taxon>Candidatus Sulfobium</taxon>
    </lineage>
</organism>
<dbReference type="InterPro" id="IPR016024">
    <property type="entry name" value="ARM-type_fold"/>
</dbReference>
<dbReference type="EMBL" id="OUUY01000078">
    <property type="protein sequence ID" value="SPQ00755.1"/>
    <property type="molecule type" value="Genomic_DNA"/>
</dbReference>
<dbReference type="AlphaFoldDB" id="A0A2U3QHD1"/>
<dbReference type="NCBIfam" id="NF045662">
    <property type="entry name" value="DVU0298_fam"/>
    <property type="match status" value="1"/>
</dbReference>
<evidence type="ECO:0000313" key="2">
    <source>
        <dbReference type="Proteomes" id="UP000245125"/>
    </source>
</evidence>
<dbReference type="Proteomes" id="UP000245125">
    <property type="component" value="Unassembled WGS sequence"/>
</dbReference>
<gene>
    <name evidence="1" type="ORF">NBG4_320002</name>
</gene>
<dbReference type="InterPro" id="IPR054701">
    <property type="entry name" value="DVU0298-like"/>
</dbReference>
<reference evidence="2" key="1">
    <citation type="submission" date="2018-03" db="EMBL/GenBank/DDBJ databases">
        <authorList>
            <person name="Zecchin S."/>
        </authorList>
    </citation>
    <scope>NUCLEOTIDE SEQUENCE [LARGE SCALE GENOMIC DNA]</scope>
</reference>
<sequence>MKSTKGRTGRNSIRDIVAGLYGVDMQKRFDAAMALGRLAKDDPDAVMRVWNRIFYAFDDTMSCWGAAEGLGEIARNMPGLRTKILALLRKFAADEASCQGFVWAVCRIGQIDLKLIEDIIPDLDRASASHAACMVGQSLWALGELRISGCEDRLRTFLEDDRETWLYENDAVRKKTIAEIAGEALKKILSKREA</sequence>
<protein>
    <recommendedName>
        <fullName evidence="3">PBS lyase HEAT domain protein repeat-containing protein</fullName>
    </recommendedName>
</protein>
<dbReference type="OrthoDB" id="5430983at2"/>
<dbReference type="InterPro" id="IPR011989">
    <property type="entry name" value="ARM-like"/>
</dbReference>
<proteinExistence type="predicted"/>
<name>A0A2U3QHD1_9BACT</name>
<accession>A0A2U3QHD1</accession>
<dbReference type="SUPFAM" id="SSF48371">
    <property type="entry name" value="ARM repeat"/>
    <property type="match status" value="1"/>
</dbReference>
<keyword evidence="2" id="KW-1185">Reference proteome</keyword>
<evidence type="ECO:0000313" key="1">
    <source>
        <dbReference type="EMBL" id="SPQ00755.1"/>
    </source>
</evidence>